<evidence type="ECO:0000313" key="3">
    <source>
        <dbReference type="Proteomes" id="UP000708208"/>
    </source>
</evidence>
<feature type="region of interest" description="Disordered" evidence="1">
    <location>
        <begin position="49"/>
        <end position="72"/>
    </location>
</feature>
<dbReference type="Proteomes" id="UP000708208">
    <property type="component" value="Unassembled WGS sequence"/>
</dbReference>
<keyword evidence="3" id="KW-1185">Reference proteome</keyword>
<sequence length="130" mass="14750">MINDEIKEPFVVTRKPTEVIQVSYAITAEIAEKKLKEIWESVITNDLTKNRKPRGSFPTAGECLTAGRSPMSVASDTKCDWQIKNERLTSPMDLVDCKDMREEFARMAPFDSQIENDSELDTEPDDSECT</sequence>
<evidence type="ECO:0000313" key="2">
    <source>
        <dbReference type="EMBL" id="CAG7822147.1"/>
    </source>
</evidence>
<name>A0A8J2PBI7_9HEXA</name>
<comment type="caution">
    <text evidence="2">The sequence shown here is derived from an EMBL/GenBank/DDBJ whole genome shotgun (WGS) entry which is preliminary data.</text>
</comment>
<protein>
    <submittedName>
        <fullName evidence="2">Uncharacterized protein</fullName>
    </submittedName>
</protein>
<dbReference type="AlphaFoldDB" id="A0A8J2PBI7"/>
<proteinExistence type="predicted"/>
<dbReference type="EMBL" id="CAJVCH010525446">
    <property type="protein sequence ID" value="CAG7822147.1"/>
    <property type="molecule type" value="Genomic_DNA"/>
</dbReference>
<accession>A0A8J2PBI7</accession>
<evidence type="ECO:0000256" key="1">
    <source>
        <dbReference type="SAM" id="MobiDB-lite"/>
    </source>
</evidence>
<reference evidence="2" key="1">
    <citation type="submission" date="2021-06" db="EMBL/GenBank/DDBJ databases">
        <authorList>
            <person name="Hodson N. C."/>
            <person name="Mongue J. A."/>
            <person name="Jaron S. K."/>
        </authorList>
    </citation>
    <scope>NUCLEOTIDE SEQUENCE</scope>
</reference>
<gene>
    <name evidence="2" type="ORF">AFUS01_LOCUS32434</name>
</gene>
<feature type="region of interest" description="Disordered" evidence="1">
    <location>
        <begin position="107"/>
        <end position="130"/>
    </location>
</feature>
<organism evidence="2 3">
    <name type="scientific">Allacma fusca</name>
    <dbReference type="NCBI Taxonomy" id="39272"/>
    <lineage>
        <taxon>Eukaryota</taxon>
        <taxon>Metazoa</taxon>
        <taxon>Ecdysozoa</taxon>
        <taxon>Arthropoda</taxon>
        <taxon>Hexapoda</taxon>
        <taxon>Collembola</taxon>
        <taxon>Symphypleona</taxon>
        <taxon>Sminthuridae</taxon>
        <taxon>Allacma</taxon>
    </lineage>
</organism>
<feature type="compositionally biased region" description="Acidic residues" evidence="1">
    <location>
        <begin position="114"/>
        <end position="130"/>
    </location>
</feature>